<keyword evidence="4 7" id="KW-0206">Cytoskeleton</keyword>
<dbReference type="FunCoup" id="A8Q639">
    <property type="interactions" value="168"/>
</dbReference>
<evidence type="ECO:0000256" key="4">
    <source>
        <dbReference type="ARBA" id="ARBA00023212"/>
    </source>
</evidence>
<accession>A8Q639</accession>
<organism evidence="8 9">
    <name type="scientific">Malassezia globosa (strain ATCC MYA-4612 / CBS 7966)</name>
    <name type="common">Dandruff-associated fungus</name>
    <dbReference type="NCBI Taxonomy" id="425265"/>
    <lineage>
        <taxon>Eukaryota</taxon>
        <taxon>Fungi</taxon>
        <taxon>Dikarya</taxon>
        <taxon>Basidiomycota</taxon>
        <taxon>Ustilaginomycotina</taxon>
        <taxon>Malasseziomycetes</taxon>
        <taxon>Malasseziales</taxon>
        <taxon>Malasseziaceae</taxon>
        <taxon>Malassezia</taxon>
    </lineage>
</organism>
<evidence type="ECO:0000313" key="9">
    <source>
        <dbReference type="Proteomes" id="UP000008837"/>
    </source>
</evidence>
<evidence type="ECO:0000256" key="6">
    <source>
        <dbReference type="ARBA" id="ARBA00060329"/>
    </source>
</evidence>
<evidence type="ECO:0000256" key="2">
    <source>
        <dbReference type="ARBA" id="ARBA00006084"/>
    </source>
</evidence>
<comment type="function">
    <text evidence="7">Functions as component of the Arp2/3 complex which is involved in regulation of actin polymerization and together with an activating nucleation-promoting factor (NPF) mediates the formation of branched actin networks. Arp2/3 complex plays a critical role in the control of cell morphogenesis via the modulation of cell polarity development.</text>
</comment>
<sequence length="159" mass="17477">MSDFRHLDVDQYDDETLSAEELAPQDPRSAQELNQLAQAKQSDVRARISSGDTAGALHAALADPPTGAHALQARQTTLALVMDILNSTRTTDIMPALKALNMDERDTLMKYLYRGMEMGRLPSAPAPINCAVILSWHEKLTQVAGTGCIMRVMTDRRIV</sequence>
<dbReference type="PIRSF" id="PIRSF039096">
    <property type="entry name" value="p16-ARC"/>
    <property type="match status" value="1"/>
</dbReference>
<dbReference type="GO" id="GO:0034314">
    <property type="term" value="P:Arp2/3 complex-mediated actin nucleation"/>
    <property type="evidence" value="ECO:0007669"/>
    <property type="project" value="InterPro"/>
</dbReference>
<dbReference type="FunFam" id="1.25.40.190:FF:000003">
    <property type="entry name" value="Actin-related protein 2/3 complex subunit 5"/>
    <property type="match status" value="1"/>
</dbReference>
<dbReference type="RefSeq" id="XP_001729863.1">
    <property type="nucleotide sequence ID" value="XM_001729811.1"/>
</dbReference>
<comment type="similarity">
    <text evidence="2 7">Belongs to the ARPC5 family.</text>
</comment>
<dbReference type="AlphaFoldDB" id="A8Q639"/>
<dbReference type="GeneID" id="5854170"/>
<dbReference type="OMA" id="GMGCIMR"/>
<dbReference type="GO" id="GO:0005885">
    <property type="term" value="C:Arp2/3 protein complex"/>
    <property type="evidence" value="ECO:0007669"/>
    <property type="project" value="InterPro"/>
</dbReference>
<dbReference type="OrthoDB" id="429520at2759"/>
<protein>
    <recommendedName>
        <fullName evidence="5 7">Actin-related protein 2/3 complex subunit 5</fullName>
    </recommendedName>
</protein>
<evidence type="ECO:0000256" key="1">
    <source>
        <dbReference type="ARBA" id="ARBA00004245"/>
    </source>
</evidence>
<dbReference type="SUPFAM" id="SSF69103">
    <property type="entry name" value="Arp2/3 complex 16 kDa subunit ARPC5"/>
    <property type="match status" value="1"/>
</dbReference>
<reference evidence="8 9" key="1">
    <citation type="journal article" date="2007" name="Proc. Natl. Acad. Sci. U.S.A.">
        <title>Dandruff-associated Malassezia genomes reveal convergent and divergent virulence traits shared with plant and human fungal pathogens.</title>
        <authorList>
            <person name="Xu J."/>
            <person name="Saunders C.W."/>
            <person name="Hu P."/>
            <person name="Grant R.A."/>
            <person name="Boekhout T."/>
            <person name="Kuramae E.E."/>
            <person name="Kronstad J.W."/>
            <person name="Deangelis Y.M."/>
            <person name="Reeder N.L."/>
            <person name="Johnstone K.R."/>
            <person name="Leland M."/>
            <person name="Fieno A.M."/>
            <person name="Begley W.M."/>
            <person name="Sun Y."/>
            <person name="Lacey M.P."/>
            <person name="Chaudhary T."/>
            <person name="Keough T."/>
            <person name="Chu L."/>
            <person name="Sears R."/>
            <person name="Yuan B."/>
            <person name="Dawson T.L.Jr."/>
        </authorList>
    </citation>
    <scope>NUCLEOTIDE SEQUENCE [LARGE SCALE GENOMIC DNA]</scope>
    <source>
        <strain evidence="9">ATCC MYA-4612 / CBS 7966</strain>
    </source>
</reference>
<dbReference type="KEGG" id="mgl:MGL_2849"/>
<evidence type="ECO:0000256" key="3">
    <source>
        <dbReference type="ARBA" id="ARBA00022490"/>
    </source>
</evidence>
<dbReference type="InParanoid" id="A8Q639"/>
<comment type="subcellular location">
    <subcellularLocation>
        <location evidence="1">Cytoplasm</location>
        <location evidence="1">Cytoskeleton</location>
    </subcellularLocation>
</comment>
<dbReference type="PANTHER" id="PTHR12644">
    <property type="entry name" value="ARP2/3 COMPLEX 16 KD SUBUNIT P16-ARC"/>
    <property type="match status" value="1"/>
</dbReference>
<proteinExistence type="inferred from homology"/>
<evidence type="ECO:0000256" key="7">
    <source>
        <dbReference type="RuleBase" id="RU004301"/>
    </source>
</evidence>
<keyword evidence="9" id="KW-1185">Reference proteome</keyword>
<dbReference type="InterPro" id="IPR006789">
    <property type="entry name" value="ARPC5"/>
</dbReference>
<dbReference type="Pfam" id="PF04699">
    <property type="entry name" value="P16-Arc"/>
    <property type="match status" value="1"/>
</dbReference>
<dbReference type="GO" id="GO:0044396">
    <property type="term" value="P:actin cortical patch organization"/>
    <property type="evidence" value="ECO:0007669"/>
    <property type="project" value="UniProtKB-ARBA"/>
</dbReference>
<dbReference type="STRING" id="425265.A8Q639"/>
<name>A8Q639_MALGO</name>
<dbReference type="InterPro" id="IPR036743">
    <property type="entry name" value="ARPC5_sf"/>
</dbReference>
<dbReference type="Gene3D" id="1.25.40.190">
    <property type="entry name" value="Actin-related protein 2/3 complex subunit 5"/>
    <property type="match status" value="1"/>
</dbReference>
<dbReference type="EMBL" id="AAYY01000010">
    <property type="protein sequence ID" value="EDP42649.1"/>
    <property type="molecule type" value="Genomic_DNA"/>
</dbReference>
<keyword evidence="3" id="KW-0963">Cytoplasm</keyword>
<gene>
    <name evidence="8" type="ORF">MGL_2849</name>
</gene>
<comment type="function">
    <text evidence="6">Functions as a component of the Arp2/3 complex which is involved in regulation of actin polymerization and together with an activating nucleation-promoting factor (NPF) mediates the formation of branched actin networks.</text>
</comment>
<dbReference type="Proteomes" id="UP000008837">
    <property type="component" value="Unassembled WGS sequence"/>
</dbReference>
<dbReference type="VEuPathDB" id="FungiDB:MGL_2849"/>
<evidence type="ECO:0000313" key="8">
    <source>
        <dbReference type="EMBL" id="EDP42649.1"/>
    </source>
</evidence>
<comment type="caution">
    <text evidence="8">The sequence shown here is derived from an EMBL/GenBank/DDBJ whole genome shotgun (WGS) entry which is preliminary data.</text>
</comment>
<evidence type="ECO:0000256" key="5">
    <source>
        <dbReference type="ARBA" id="ARBA00040214"/>
    </source>
</evidence>
<dbReference type="GO" id="GO:0030833">
    <property type="term" value="P:regulation of actin filament polymerization"/>
    <property type="evidence" value="ECO:0007669"/>
    <property type="project" value="InterPro"/>
</dbReference>